<sequence length="87" mass="9672">MQDCGSLLSGEASLAYYIRLTWDLPSLEGQDSPKPFLLPHILSLCSVLFFIDYVASPGFANGSSFTLPMPNPVKPELKFHHIETFAR</sequence>
<dbReference type="AlphaFoldDB" id="A0A451AQ73"/>
<reference evidence="1" key="1">
    <citation type="submission" date="2019-02" db="EMBL/GenBank/DDBJ databases">
        <authorList>
            <person name="Gruber-Vodicka R. H."/>
            <person name="Seah K. B. B."/>
        </authorList>
    </citation>
    <scope>NUCLEOTIDE SEQUENCE</scope>
    <source>
        <strain evidence="2">BECK_BY19</strain>
        <strain evidence="1">BECK_BY8</strain>
    </source>
</reference>
<accession>A0A451AQ73</accession>
<evidence type="ECO:0000313" key="2">
    <source>
        <dbReference type="EMBL" id="VFK73470.1"/>
    </source>
</evidence>
<name>A0A451AQ73_9GAMM</name>
<protein>
    <submittedName>
        <fullName evidence="1">Uncharacterized protein</fullName>
    </submittedName>
</protein>
<dbReference type="EMBL" id="CAADGD010000207">
    <property type="protein sequence ID" value="VFK73470.1"/>
    <property type="molecule type" value="Genomic_DNA"/>
</dbReference>
<evidence type="ECO:0000313" key="1">
    <source>
        <dbReference type="EMBL" id="VFK68177.1"/>
    </source>
</evidence>
<gene>
    <name evidence="1" type="ORF">BECKUNK1418G_GA0071005_12101</name>
    <name evidence="2" type="ORF">BECKUNK1418H_GA0071006_12071</name>
</gene>
<organism evidence="1">
    <name type="scientific">Candidatus Kentrum sp. UNK</name>
    <dbReference type="NCBI Taxonomy" id="2126344"/>
    <lineage>
        <taxon>Bacteria</taxon>
        <taxon>Pseudomonadati</taxon>
        <taxon>Pseudomonadota</taxon>
        <taxon>Gammaproteobacteria</taxon>
        <taxon>Candidatus Kentrum</taxon>
    </lineage>
</organism>
<proteinExistence type="predicted"/>
<dbReference type="EMBL" id="CAADFZ010000210">
    <property type="protein sequence ID" value="VFK68177.1"/>
    <property type="molecule type" value="Genomic_DNA"/>
</dbReference>